<dbReference type="InterPro" id="IPR036388">
    <property type="entry name" value="WH-like_DNA-bd_sf"/>
</dbReference>
<dbReference type="InterPro" id="IPR005119">
    <property type="entry name" value="LysR_subst-bd"/>
</dbReference>
<keyword evidence="2" id="KW-0805">Transcription regulation</keyword>
<name>A0A643F753_IDEDE</name>
<evidence type="ECO:0000256" key="2">
    <source>
        <dbReference type="ARBA" id="ARBA00023015"/>
    </source>
</evidence>
<comment type="similarity">
    <text evidence="1">Belongs to the LysR transcriptional regulatory family.</text>
</comment>
<dbReference type="Gene3D" id="3.40.190.290">
    <property type="match status" value="1"/>
</dbReference>
<feature type="coiled-coil region" evidence="5">
    <location>
        <begin position="62"/>
        <end position="89"/>
    </location>
</feature>
<dbReference type="AlphaFoldDB" id="A0A643F753"/>
<sequence length="325" mass="35041">MQGLQQFIAFAETAKQGGFAAAARQLGMSPSTTAKAVARLEAALGVKLFHRTTRQVTLTPDGERLFQRCQRVLAEVEDLQAEASGTRAEPQGTLRINLPVFYGRRFVLPLLADLARQHPGLKLDISLTDTKVDLIREGIDLAVRIGFMSDSTLVARRVDTQGLLLCASPAYLAAHGTPRRLEELAAHAAVVFRLPTSGRDRPWQFRQAGAPVQLSPTPATRVNETEGLLDAVRLGLGVGQMPDLLAQDALDRGELVELLPTLRPEPMAIQLVYPSGRLLPSRVRVALDCLSQGLRQRQAGPAQALGPSMTSAAERKPSTAAGTPQ</sequence>
<evidence type="ECO:0000313" key="8">
    <source>
        <dbReference type="EMBL" id="KAB0575366.1"/>
    </source>
</evidence>
<dbReference type="Gene3D" id="1.10.10.10">
    <property type="entry name" value="Winged helix-like DNA-binding domain superfamily/Winged helix DNA-binding domain"/>
    <property type="match status" value="1"/>
</dbReference>
<accession>A0A643F753</accession>
<keyword evidence="5" id="KW-0175">Coiled coil</keyword>
<feature type="domain" description="HTH lysR-type" evidence="7">
    <location>
        <begin position="1"/>
        <end position="59"/>
    </location>
</feature>
<dbReference type="CDD" id="cd08422">
    <property type="entry name" value="PBP2_CrgA_like"/>
    <property type="match status" value="1"/>
</dbReference>
<dbReference type="Proteomes" id="UP000430120">
    <property type="component" value="Unassembled WGS sequence"/>
</dbReference>
<proteinExistence type="inferred from homology"/>
<keyword evidence="4" id="KW-0804">Transcription</keyword>
<evidence type="ECO:0000256" key="4">
    <source>
        <dbReference type="ARBA" id="ARBA00023163"/>
    </source>
</evidence>
<dbReference type="SUPFAM" id="SSF46785">
    <property type="entry name" value="Winged helix' DNA-binding domain"/>
    <property type="match status" value="1"/>
</dbReference>
<dbReference type="Pfam" id="PF03466">
    <property type="entry name" value="LysR_substrate"/>
    <property type="match status" value="1"/>
</dbReference>
<dbReference type="SUPFAM" id="SSF53850">
    <property type="entry name" value="Periplasmic binding protein-like II"/>
    <property type="match status" value="1"/>
</dbReference>
<keyword evidence="9" id="KW-1185">Reference proteome</keyword>
<evidence type="ECO:0000256" key="1">
    <source>
        <dbReference type="ARBA" id="ARBA00009437"/>
    </source>
</evidence>
<dbReference type="InterPro" id="IPR000847">
    <property type="entry name" value="LysR_HTH_N"/>
</dbReference>
<dbReference type="InterPro" id="IPR036390">
    <property type="entry name" value="WH_DNA-bd_sf"/>
</dbReference>
<evidence type="ECO:0000313" key="9">
    <source>
        <dbReference type="Proteomes" id="UP000430120"/>
    </source>
</evidence>
<dbReference type="InterPro" id="IPR058163">
    <property type="entry name" value="LysR-type_TF_proteobact-type"/>
</dbReference>
<organism evidence="8 9">
    <name type="scientific">Ideonella dechloratans</name>
    <dbReference type="NCBI Taxonomy" id="36863"/>
    <lineage>
        <taxon>Bacteria</taxon>
        <taxon>Pseudomonadati</taxon>
        <taxon>Pseudomonadota</taxon>
        <taxon>Betaproteobacteria</taxon>
        <taxon>Burkholderiales</taxon>
        <taxon>Sphaerotilaceae</taxon>
        <taxon>Ideonella</taxon>
    </lineage>
</organism>
<dbReference type="PROSITE" id="PS50931">
    <property type="entry name" value="HTH_LYSR"/>
    <property type="match status" value="1"/>
</dbReference>
<dbReference type="GO" id="GO:0043565">
    <property type="term" value="F:sequence-specific DNA binding"/>
    <property type="evidence" value="ECO:0007669"/>
    <property type="project" value="TreeGrafter"/>
</dbReference>
<dbReference type="GO" id="GO:0003700">
    <property type="term" value="F:DNA-binding transcription factor activity"/>
    <property type="evidence" value="ECO:0007669"/>
    <property type="project" value="InterPro"/>
</dbReference>
<evidence type="ECO:0000259" key="7">
    <source>
        <dbReference type="PROSITE" id="PS50931"/>
    </source>
</evidence>
<dbReference type="RefSeq" id="WP_151125601.1">
    <property type="nucleotide sequence ID" value="NZ_CP088081.1"/>
</dbReference>
<dbReference type="PANTHER" id="PTHR30537:SF5">
    <property type="entry name" value="HTH-TYPE TRANSCRIPTIONAL ACTIVATOR TTDR-RELATED"/>
    <property type="match status" value="1"/>
</dbReference>
<dbReference type="PANTHER" id="PTHR30537">
    <property type="entry name" value="HTH-TYPE TRANSCRIPTIONAL REGULATOR"/>
    <property type="match status" value="1"/>
</dbReference>
<protein>
    <submittedName>
        <fullName evidence="8">LysR family transcriptional regulator</fullName>
    </submittedName>
</protein>
<dbReference type="GO" id="GO:0006351">
    <property type="term" value="P:DNA-templated transcription"/>
    <property type="evidence" value="ECO:0007669"/>
    <property type="project" value="TreeGrafter"/>
</dbReference>
<gene>
    <name evidence="8" type="ORF">F7Q92_18660</name>
</gene>
<evidence type="ECO:0000256" key="3">
    <source>
        <dbReference type="ARBA" id="ARBA00023125"/>
    </source>
</evidence>
<evidence type="ECO:0000256" key="5">
    <source>
        <dbReference type="SAM" id="Coils"/>
    </source>
</evidence>
<dbReference type="EMBL" id="VZPB01000064">
    <property type="protein sequence ID" value="KAB0575366.1"/>
    <property type="molecule type" value="Genomic_DNA"/>
</dbReference>
<reference evidence="8 9" key="1">
    <citation type="submission" date="2019-09" db="EMBL/GenBank/DDBJ databases">
        <title>Draft genome sequences of 48 bacterial type strains from the CCUG.</title>
        <authorList>
            <person name="Tunovic T."/>
            <person name="Pineiro-Iglesias B."/>
            <person name="Unosson C."/>
            <person name="Inganas E."/>
            <person name="Ohlen M."/>
            <person name="Cardew S."/>
            <person name="Jensie-Markopoulos S."/>
            <person name="Salva-Serra F."/>
            <person name="Jaen-Luchoro D."/>
            <person name="Karlsson R."/>
            <person name="Svensson-Stadler L."/>
            <person name="Chun J."/>
            <person name="Moore E."/>
        </authorList>
    </citation>
    <scope>NUCLEOTIDE SEQUENCE [LARGE SCALE GENOMIC DNA]</scope>
    <source>
        <strain evidence="8 9">CCUG 30977</strain>
    </source>
</reference>
<comment type="caution">
    <text evidence="8">The sequence shown here is derived from an EMBL/GenBank/DDBJ whole genome shotgun (WGS) entry which is preliminary data.</text>
</comment>
<dbReference type="FunFam" id="1.10.10.10:FF:000001">
    <property type="entry name" value="LysR family transcriptional regulator"/>
    <property type="match status" value="1"/>
</dbReference>
<feature type="region of interest" description="Disordered" evidence="6">
    <location>
        <begin position="296"/>
        <end position="325"/>
    </location>
</feature>
<dbReference type="Pfam" id="PF00126">
    <property type="entry name" value="HTH_1"/>
    <property type="match status" value="1"/>
</dbReference>
<dbReference type="OrthoDB" id="9110639at2"/>
<keyword evidence="3" id="KW-0238">DNA-binding</keyword>
<evidence type="ECO:0000256" key="6">
    <source>
        <dbReference type="SAM" id="MobiDB-lite"/>
    </source>
</evidence>